<accession>A0A3B5Q6X2</accession>
<dbReference type="OrthoDB" id="5950832at2759"/>
<dbReference type="InterPro" id="IPR014756">
    <property type="entry name" value="Ig_E-set"/>
</dbReference>
<keyword evidence="2" id="KW-1133">Transmembrane helix</keyword>
<keyword evidence="2" id="KW-0472">Membrane</keyword>
<feature type="domain" description="NXPE C-terminal" evidence="3">
    <location>
        <begin position="350"/>
        <end position="574"/>
    </location>
</feature>
<dbReference type="SUPFAM" id="SSF81296">
    <property type="entry name" value="E set domains"/>
    <property type="match status" value="1"/>
</dbReference>
<dbReference type="InterPro" id="IPR057106">
    <property type="entry name" value="NXPE4_C"/>
</dbReference>
<reference evidence="4" key="4">
    <citation type="submission" date="2025-09" db="UniProtKB">
        <authorList>
            <consortium name="Ensembl"/>
        </authorList>
    </citation>
    <scope>IDENTIFICATION</scope>
    <source>
        <strain evidence="4">JP 163 A</strain>
    </source>
</reference>
<dbReference type="PANTHER" id="PTHR16165">
    <property type="entry name" value="NXPE FAMILY MEMBER"/>
    <property type="match status" value="1"/>
</dbReference>
<dbReference type="Ensembl" id="ENSXMAT00000033456.1">
    <property type="protein sequence ID" value="ENSXMAP00000025984.1"/>
    <property type="gene ID" value="ENSXMAG00000027183.1"/>
</dbReference>
<dbReference type="OMA" id="EDGEWHK"/>
<feature type="transmembrane region" description="Helical" evidence="2">
    <location>
        <begin position="25"/>
        <end position="44"/>
    </location>
</feature>
<organism evidence="4 5">
    <name type="scientific">Xiphophorus maculatus</name>
    <name type="common">Southern platyfish</name>
    <name type="synonym">Platypoecilus maculatus</name>
    <dbReference type="NCBI Taxonomy" id="8083"/>
    <lineage>
        <taxon>Eukaryota</taxon>
        <taxon>Metazoa</taxon>
        <taxon>Chordata</taxon>
        <taxon>Craniata</taxon>
        <taxon>Vertebrata</taxon>
        <taxon>Euteleostomi</taxon>
        <taxon>Actinopterygii</taxon>
        <taxon>Neopterygii</taxon>
        <taxon>Teleostei</taxon>
        <taxon>Neoteleostei</taxon>
        <taxon>Acanthomorphata</taxon>
        <taxon>Ovalentaria</taxon>
        <taxon>Atherinomorphae</taxon>
        <taxon>Cyprinodontiformes</taxon>
        <taxon>Poeciliidae</taxon>
        <taxon>Poeciliinae</taxon>
        <taxon>Xiphophorus</taxon>
    </lineage>
</organism>
<evidence type="ECO:0000313" key="5">
    <source>
        <dbReference type="Proteomes" id="UP000002852"/>
    </source>
</evidence>
<dbReference type="Pfam" id="PF24536">
    <property type="entry name" value="NXPE4_C"/>
    <property type="match status" value="1"/>
</dbReference>
<dbReference type="Pfam" id="PF06312">
    <property type="entry name" value="Neurexophilin"/>
    <property type="match status" value="1"/>
</dbReference>
<name>A0A3B5Q6X2_XIPMA</name>
<protein>
    <submittedName>
        <fullName evidence="4">NXPE family member 3-like</fullName>
    </submittedName>
</protein>
<dbReference type="PANTHER" id="PTHR16165:SF9">
    <property type="entry name" value="NXPE FAMILY MEMBER 3"/>
    <property type="match status" value="1"/>
</dbReference>
<reference evidence="4" key="3">
    <citation type="submission" date="2025-08" db="UniProtKB">
        <authorList>
            <consortium name="Ensembl"/>
        </authorList>
    </citation>
    <scope>IDENTIFICATION</scope>
    <source>
        <strain evidence="4">JP 163 A</strain>
    </source>
</reference>
<dbReference type="Proteomes" id="UP000002852">
    <property type="component" value="Unassembled WGS sequence"/>
</dbReference>
<dbReference type="Gene3D" id="2.60.40.10">
    <property type="entry name" value="Immunoglobulins"/>
    <property type="match status" value="1"/>
</dbReference>
<dbReference type="SUPFAM" id="SSF52266">
    <property type="entry name" value="SGNH hydrolase"/>
    <property type="match status" value="1"/>
</dbReference>
<sequence>MAAVTVHQEMSSLVRGGICRPFRSLKCISVAIFTLCSIILVLLYKGNINWMSLKPKNKVSRTATAKPSAQPVSTCSFDSLSPEELLVFDSLKDVIFWPETPSLKSDSSLNDTSDPRRSSFTILPRSGGGSWRVGDQLQVSITIRDFHGRPKKSGGDVLLARLHNSTFHAGVAGHVVDHRNGSYSAFFSLLWEGRAQVEVVLVHPSEAVTVLQKLTEEQPDRIYFNSLFWSGSVSETTTCNVCLTGTQQKFCDYSDLRTGEPWFCYKPHKLDCDARISHARGGFRQNLKPTEEKLFQCDVNMKVSIPASGPENIDVLPNPKVQKINVPIYKHGNRMTFKTRPSGYYYKGAWQALDGTRVHQFNSRAISQCLEGKAVLFYGDSTVRQWYEYLTNSLPGLKEFDLQTSKQSGPLMALDYVNKILVTFRSHGPPIRFASSSVSQLQYVANELDRVIGGSNTVVVIGVWSHFSTFPVEVYVRRLLNIRKAVARLLNRAPGTTVVVRTANPKEMTLYESLTNSDWFSLQRDKILREIFRGTKVKLVDAWEMILAHHLPHKLHPDSDILKNMVDVLLSFACPLADIQL</sequence>
<keyword evidence="2" id="KW-0812">Transmembrane</keyword>
<reference evidence="5" key="1">
    <citation type="submission" date="2012-01" db="EMBL/GenBank/DDBJ databases">
        <authorList>
            <person name="Walter R."/>
            <person name="Schartl M."/>
            <person name="Warren W."/>
        </authorList>
    </citation>
    <scope>NUCLEOTIDE SEQUENCE [LARGE SCALE GENOMIC DNA]</scope>
    <source>
        <strain evidence="5">JP 163 A</strain>
    </source>
</reference>
<evidence type="ECO:0000313" key="4">
    <source>
        <dbReference type="Ensembl" id="ENSXMAP00000025984.1"/>
    </source>
</evidence>
<reference evidence="5" key="2">
    <citation type="journal article" date="2013" name="Nat. Genet.">
        <title>The genome of the platyfish, Xiphophorus maculatus, provides insights into evolutionary adaptation and several complex traits.</title>
        <authorList>
            <person name="Schartl M."/>
            <person name="Walter R.B."/>
            <person name="Shen Y."/>
            <person name="Garcia T."/>
            <person name="Catchen J."/>
            <person name="Amores A."/>
            <person name="Braasch I."/>
            <person name="Chalopin D."/>
            <person name="Volff J.N."/>
            <person name="Lesch K.P."/>
            <person name="Bisazza A."/>
            <person name="Minx P."/>
            <person name="Hillier L."/>
            <person name="Wilson R.K."/>
            <person name="Fuerstenberg S."/>
            <person name="Boore J."/>
            <person name="Searle S."/>
            <person name="Postlethwait J.H."/>
            <person name="Warren W.C."/>
        </authorList>
    </citation>
    <scope>NUCLEOTIDE SEQUENCE [LARGE SCALE GENOMIC DNA]</scope>
    <source>
        <strain evidence="5">JP 163 A</strain>
    </source>
</reference>
<dbReference type="InterPro" id="IPR026845">
    <property type="entry name" value="NXPH/NXPE"/>
</dbReference>
<dbReference type="AlphaFoldDB" id="A0A3B5Q6X2"/>
<evidence type="ECO:0000256" key="2">
    <source>
        <dbReference type="SAM" id="Phobius"/>
    </source>
</evidence>
<dbReference type="GO" id="GO:0007399">
    <property type="term" value="P:nervous system development"/>
    <property type="evidence" value="ECO:0007669"/>
    <property type="project" value="UniProtKB-ARBA"/>
</dbReference>
<evidence type="ECO:0000259" key="3">
    <source>
        <dbReference type="Pfam" id="PF24536"/>
    </source>
</evidence>
<comment type="similarity">
    <text evidence="1">Belongs to the NXPE family.</text>
</comment>
<proteinExistence type="inferred from homology"/>
<dbReference type="InParanoid" id="A0A3B5Q6X2"/>
<dbReference type="GeneTree" id="ENSGT00950000182866"/>
<keyword evidence="5" id="KW-1185">Reference proteome</keyword>
<dbReference type="CDD" id="cd00229">
    <property type="entry name" value="SGNH_hydrolase"/>
    <property type="match status" value="1"/>
</dbReference>
<evidence type="ECO:0000256" key="1">
    <source>
        <dbReference type="ARBA" id="ARBA00005431"/>
    </source>
</evidence>
<dbReference type="InterPro" id="IPR013783">
    <property type="entry name" value="Ig-like_fold"/>
</dbReference>